<comment type="caution">
    <text evidence="3">The sequence shown here is derived from an EMBL/GenBank/DDBJ whole genome shotgun (WGS) entry which is preliminary data.</text>
</comment>
<dbReference type="EMBL" id="JAHCVJ010000003">
    <property type="protein sequence ID" value="MBT0664567.1"/>
    <property type="molecule type" value="Genomic_DNA"/>
</dbReference>
<dbReference type="Gene3D" id="3.40.1390.20">
    <property type="entry name" value="HprK N-terminal domain-like"/>
    <property type="match status" value="1"/>
</dbReference>
<dbReference type="InterPro" id="IPR028979">
    <property type="entry name" value="Ser_kin/Pase_Hpr-like_N_sf"/>
</dbReference>
<proteinExistence type="predicted"/>
<dbReference type="PANTHER" id="PTHR21343:SF8">
    <property type="entry name" value="DRTGG DOMAIN-CONTAINING PROTEIN"/>
    <property type="match status" value="1"/>
</dbReference>
<dbReference type="InterPro" id="IPR027417">
    <property type="entry name" value="P-loop_NTPase"/>
</dbReference>
<dbReference type="CDD" id="cd03109">
    <property type="entry name" value="DTBS"/>
    <property type="match status" value="1"/>
</dbReference>
<organism evidence="3 4">
    <name type="scientific">Geoanaerobacter pelophilus</name>
    <dbReference type="NCBI Taxonomy" id="60036"/>
    <lineage>
        <taxon>Bacteria</taxon>
        <taxon>Pseudomonadati</taxon>
        <taxon>Thermodesulfobacteriota</taxon>
        <taxon>Desulfuromonadia</taxon>
        <taxon>Geobacterales</taxon>
        <taxon>Geobacteraceae</taxon>
        <taxon>Geoanaerobacter</taxon>
    </lineage>
</organism>
<dbReference type="Pfam" id="PF13500">
    <property type="entry name" value="AAA_26"/>
    <property type="match status" value="1"/>
</dbReference>
<accession>A0AAW4L9P2</accession>
<evidence type="ECO:0000256" key="2">
    <source>
        <dbReference type="ARBA" id="ARBA00022962"/>
    </source>
</evidence>
<dbReference type="PANTHER" id="PTHR21343">
    <property type="entry name" value="DETHIOBIOTIN SYNTHETASE"/>
    <property type="match status" value="1"/>
</dbReference>
<evidence type="ECO:0000313" key="4">
    <source>
        <dbReference type="Proteomes" id="UP000811899"/>
    </source>
</evidence>
<dbReference type="Proteomes" id="UP000811899">
    <property type="component" value="Unassembled WGS sequence"/>
</dbReference>
<dbReference type="SUPFAM" id="SSF52540">
    <property type="entry name" value="P-loop containing nucleoside triphosphate hydrolases"/>
    <property type="match status" value="1"/>
</dbReference>
<name>A0AAW4L9P2_9BACT</name>
<keyword evidence="4" id="KW-1185">Reference proteome</keyword>
<reference evidence="3 4" key="1">
    <citation type="submission" date="2021-05" db="EMBL/GenBank/DDBJ databases">
        <title>The draft genome of Geobacter pelophilus DSM 12255.</title>
        <authorList>
            <person name="Xu Z."/>
            <person name="Masuda Y."/>
            <person name="Itoh H."/>
            <person name="Senoo K."/>
        </authorList>
    </citation>
    <scope>NUCLEOTIDE SEQUENCE [LARGE SCALE GENOMIC DNA]</scope>
    <source>
        <strain evidence="3 4">DSM 12255</strain>
    </source>
</reference>
<dbReference type="Gene3D" id="3.40.50.300">
    <property type="entry name" value="P-loop containing nucleotide triphosphate hydrolases"/>
    <property type="match status" value="1"/>
</dbReference>
<sequence>MAKKIFIAATGQNCGKTTMSISLMHLARKKYQRVGFIKPIGPKIECYSNMKLDMDAILMARTYNLEQDISLMNPVPLHRGFTREFLDGKIDARALADSIVRAVAELESKNDLLIIEGAGHGGVGAVIGLSNAYVASLVKAPVMIVAGSGIGNVIDAVHLNLALYEREQADVRLIMTNKLISEKRDTTLKYLKRAFDYSLEVSGGFNYSPILANPTLAHISKLLNLPLQGDQGVRNRIIHHIQLGAASSQKVVDGLLESTLLIVTSSRDELIVTLSSLYNIPAWREKIAGIVIAGHAPVSMISQQILDRSDIPYIRIHETTANVFTALSEDVSKITAEDQEKLAWIQANAEHDIDFEMIDRIF</sequence>
<dbReference type="AlphaFoldDB" id="A0AAW4L9P2"/>
<keyword evidence="2" id="KW-0315">Glutamine amidotransferase</keyword>
<dbReference type="RefSeq" id="WP_214171330.1">
    <property type="nucleotide sequence ID" value="NZ_JAHCVJ010000003.1"/>
</dbReference>
<gene>
    <name evidence="3" type="ORF">KI809_09675</name>
</gene>
<evidence type="ECO:0000256" key="1">
    <source>
        <dbReference type="ARBA" id="ARBA00011643"/>
    </source>
</evidence>
<dbReference type="SUPFAM" id="SSF75138">
    <property type="entry name" value="HprK N-terminal domain-like"/>
    <property type="match status" value="1"/>
</dbReference>
<comment type="subunit">
    <text evidence="1">Homohexamer.</text>
</comment>
<evidence type="ECO:0000313" key="3">
    <source>
        <dbReference type="EMBL" id="MBT0664567.1"/>
    </source>
</evidence>
<protein>
    <submittedName>
        <fullName evidence="3">AAA family ATPase</fullName>
    </submittedName>
</protein>